<dbReference type="Pfam" id="PF22590">
    <property type="entry name" value="Cas3-like_C_2"/>
    <property type="match status" value="1"/>
</dbReference>
<dbReference type="Gene3D" id="1.10.3210.30">
    <property type="match status" value="1"/>
</dbReference>
<keyword evidence="7" id="KW-0067">ATP-binding</keyword>
<evidence type="ECO:0000259" key="9">
    <source>
        <dbReference type="PROSITE" id="PS51643"/>
    </source>
</evidence>
<evidence type="ECO:0000256" key="8">
    <source>
        <dbReference type="ARBA" id="ARBA00023118"/>
    </source>
</evidence>
<dbReference type="RefSeq" id="WP_004770603.1">
    <property type="nucleotide sequence ID" value="NZ_KB849356.1"/>
</dbReference>
<dbReference type="Pfam" id="PF18019">
    <property type="entry name" value="Cas3_HD"/>
    <property type="match status" value="1"/>
</dbReference>
<keyword evidence="5" id="KW-0378">Hydrolase</keyword>
<dbReference type="GO" id="GO:0016787">
    <property type="term" value="F:hydrolase activity"/>
    <property type="evidence" value="ECO:0007669"/>
    <property type="project" value="UniProtKB-KW"/>
</dbReference>
<dbReference type="PROSITE" id="PS51643">
    <property type="entry name" value="HD_CAS3"/>
    <property type="match status" value="1"/>
</dbReference>
<comment type="similarity">
    <text evidence="2">In the central section; belongs to the CRISPR-associated helicase Cas3 family.</text>
</comment>
<dbReference type="InterPro" id="IPR027417">
    <property type="entry name" value="P-loop_NTPase"/>
</dbReference>
<dbReference type="NCBIfam" id="TIGR02562">
    <property type="entry name" value="cas3_yersinia"/>
    <property type="match status" value="1"/>
</dbReference>
<dbReference type="InterPro" id="IPR006483">
    <property type="entry name" value="CRISPR-assoc_Cas3_HD"/>
</dbReference>
<evidence type="ECO:0000256" key="2">
    <source>
        <dbReference type="ARBA" id="ARBA00009046"/>
    </source>
</evidence>
<evidence type="ECO:0000256" key="6">
    <source>
        <dbReference type="ARBA" id="ARBA00022806"/>
    </source>
</evidence>
<dbReference type="InterPro" id="IPR038257">
    <property type="entry name" value="CRISPR-assoc_Cas3_HD_sf"/>
</dbReference>
<dbReference type="SUPFAM" id="SSF52540">
    <property type="entry name" value="P-loop containing nucleoside triphosphate hydrolases"/>
    <property type="match status" value="1"/>
</dbReference>
<dbReference type="eggNOG" id="COG1203">
    <property type="taxonomic scope" value="Bacteria"/>
</dbReference>
<evidence type="ECO:0000256" key="7">
    <source>
        <dbReference type="ARBA" id="ARBA00022840"/>
    </source>
</evidence>
<dbReference type="GO" id="GO:0004386">
    <property type="term" value="F:helicase activity"/>
    <property type="evidence" value="ECO:0007669"/>
    <property type="project" value="UniProtKB-KW"/>
</dbReference>
<evidence type="ECO:0000313" key="10">
    <source>
        <dbReference type="EMBL" id="ENU94388.1"/>
    </source>
</evidence>
<protein>
    <submittedName>
        <fullName evidence="10">CRISPR-associated helicase cas3, subtype I-f/ypest</fullName>
    </submittedName>
</protein>
<proteinExistence type="inferred from homology"/>
<dbReference type="Pfam" id="PF21384">
    <property type="entry name" value="Cas3_I-F_Cas2"/>
    <property type="match status" value="1"/>
</dbReference>
<accession>N8WBW9</accession>
<dbReference type="InterPro" id="IPR013395">
    <property type="entry name" value="CRISPR-assoc_Cas3_yers"/>
</dbReference>
<reference evidence="10 11" key="1">
    <citation type="submission" date="2013-02" db="EMBL/GenBank/DDBJ databases">
        <title>The Genome Sequence of Acinetobacter sp. NIPH 758.</title>
        <authorList>
            <consortium name="The Broad Institute Genome Sequencing Platform"/>
            <consortium name="The Broad Institute Genome Sequencing Center for Infectious Disease"/>
            <person name="Cerqueira G."/>
            <person name="Feldgarden M."/>
            <person name="Courvalin P."/>
            <person name="Perichon B."/>
            <person name="Grillot-Courvalin C."/>
            <person name="Clermont D."/>
            <person name="Rocha E."/>
            <person name="Yoon E.-J."/>
            <person name="Nemec A."/>
            <person name="Walker B."/>
            <person name="Young S.K."/>
            <person name="Zeng Q."/>
            <person name="Gargeya S."/>
            <person name="Fitzgerald M."/>
            <person name="Haas B."/>
            <person name="Abouelleil A."/>
            <person name="Alvarado L."/>
            <person name="Arachchi H.M."/>
            <person name="Berlin A.M."/>
            <person name="Chapman S.B."/>
            <person name="Dewar J."/>
            <person name="Goldberg J."/>
            <person name="Griggs A."/>
            <person name="Gujja S."/>
            <person name="Hansen M."/>
            <person name="Howarth C."/>
            <person name="Imamovic A."/>
            <person name="Larimer J."/>
            <person name="McCowan C."/>
            <person name="Murphy C."/>
            <person name="Neiman D."/>
            <person name="Pearson M."/>
            <person name="Priest M."/>
            <person name="Roberts A."/>
            <person name="Saif S."/>
            <person name="Shea T."/>
            <person name="Sisk P."/>
            <person name="Sykes S."/>
            <person name="Wortman J."/>
            <person name="Nusbaum C."/>
            <person name="Birren B."/>
        </authorList>
    </citation>
    <scope>NUCLEOTIDE SEQUENCE [LARGE SCALE GENOMIC DNA]</scope>
    <source>
        <strain evidence="10 11">NIPH 758</strain>
    </source>
</reference>
<dbReference type="GO" id="GO:0046872">
    <property type="term" value="F:metal ion binding"/>
    <property type="evidence" value="ECO:0007669"/>
    <property type="project" value="UniProtKB-KW"/>
</dbReference>
<evidence type="ECO:0000256" key="4">
    <source>
        <dbReference type="ARBA" id="ARBA00022741"/>
    </source>
</evidence>
<organism evidence="10 11">
    <name type="scientific">Acinetobacter vivianii</name>
    <dbReference type="NCBI Taxonomy" id="1776742"/>
    <lineage>
        <taxon>Bacteria</taxon>
        <taxon>Pseudomonadati</taxon>
        <taxon>Pseudomonadota</taxon>
        <taxon>Gammaproteobacteria</taxon>
        <taxon>Moraxellales</taxon>
        <taxon>Moraxellaceae</taxon>
        <taxon>Acinetobacter</taxon>
    </lineage>
</organism>
<dbReference type="EMBL" id="APPC01000001">
    <property type="protein sequence ID" value="ENU94388.1"/>
    <property type="molecule type" value="Genomic_DNA"/>
</dbReference>
<dbReference type="Proteomes" id="UP000013049">
    <property type="component" value="Unassembled WGS sequence"/>
</dbReference>
<dbReference type="GO" id="GO:0051607">
    <property type="term" value="P:defense response to virus"/>
    <property type="evidence" value="ECO:0007669"/>
    <property type="project" value="UniProtKB-KW"/>
</dbReference>
<dbReference type="AlphaFoldDB" id="N8WBW9"/>
<dbReference type="HOGENOM" id="CLU_009385_0_0_6"/>
<dbReference type="GO" id="GO:0005524">
    <property type="term" value="F:ATP binding"/>
    <property type="evidence" value="ECO:0007669"/>
    <property type="project" value="UniProtKB-KW"/>
</dbReference>
<dbReference type="InterPro" id="IPR054712">
    <property type="entry name" value="Cas3-like_dom"/>
</dbReference>
<name>N8WBW9_9GAMM</name>
<evidence type="ECO:0000256" key="3">
    <source>
        <dbReference type="ARBA" id="ARBA00022723"/>
    </source>
</evidence>
<comment type="caution">
    <text evidence="10">The sequence shown here is derived from an EMBL/GenBank/DDBJ whole genome shotgun (WGS) entry which is preliminary data.</text>
</comment>
<comment type="similarity">
    <text evidence="1">In the N-terminal section; belongs to the CRISPR-associated nuclease Cas3-HD family.</text>
</comment>
<keyword evidence="4" id="KW-0547">Nucleotide-binding</keyword>
<evidence type="ECO:0000256" key="1">
    <source>
        <dbReference type="ARBA" id="ARBA00006847"/>
    </source>
</evidence>
<evidence type="ECO:0000256" key="5">
    <source>
        <dbReference type="ARBA" id="ARBA00022801"/>
    </source>
</evidence>
<sequence>MHVIFISACEKRALKKTRAILDSYAIRTGHSSWQAPMTMEGLKEIRSALKKVATRQTAVAAYINFGVRRMKLAWVVGAKHKFAHDGAYPVASTKKQQKLLMLDEWVKISSLLAGAAGDMHDIGKASQHFQKKLSPEMAGQKIKDDIRHEWLSLKLLQQLRKNGWDWQLAWKNLGKGLDKFTLGDRQEVQQGIQNEVEAVDYLVVTHHGLLGVEPNGNGKDKPPFDSLPHYENHVRTLVPSHEQMNCAGELPDSIFKSHQKRMQRLTALVPKQRTDQLLYWRALALHSRAALIHADHVVSAQQYSLQKPENVSLFANTKLKNIGSDKKAKLQDQPLEWHLHQVGDRASRIAVQMMTDLSLSGLSEQTVEYICQPTTHPRFQWQNIAANALQKHIQKNPETPALLFNIAGTGTGKTRMNLRAACTLRPDDPRMAIALNLRSLTLQTGHALKTSMNLSEDEIAVIIGDTVTQTLFDQSKNKVEFVDEDENHPEPIFDAWGEDCELPDWLHLLFTVERNGRKVLDQKETTILASPLLVSTIDYLIAAGEPHKQGHHVKALLRIMSSDLILDEVDGYEPKALIAVLRLVQLAAMYGRNVICSSATLSLTVAKTIHRAFESGMQMRAALYGTEKKSIIAIIDNELKPQVWLERSNQESEFNTNYQKHLDDLQVHLFSKPTHRLAQLLSLPETSVLSWKQSVLEGVKQLHQAHAWNFKKTDKKISLGLIRVANIKHAIRLAQFLSDHLPEANIACYHANDWLISRFYKEQRLDQLLTRHKDGKKRKTGNEQIEQDDEMIDLIQKSNSLNIPFIVIATPVEEVGRDHDFDWAIIDASSVQSIVQTAGRVNRHRLEKVQQPNIMIPQWNYRYCEQRDIEKNKQQNKQRRSVFIYPGYEGYDSSATSTYSSQDLNELLPWDHQFQLVINARLRFDQINCLFAKYDDQQIGSFCQNYFNDQGEQLFSRADVDASIMTENIYNLTPLRERNYQEIYMFEWAENLIVKKQVYGFDEKATKTLKYPKYGLVWDQVKFEEIPAKSQAWLALNPQQMQDYCNEYQIAREQGCRISLTLYKRDEMSTWAYDYGFGVMQKTKYYI</sequence>
<feature type="domain" description="HD Cas3-type" evidence="9">
    <location>
        <begin position="93"/>
        <end position="297"/>
    </location>
</feature>
<keyword evidence="8" id="KW-0051">Antiviral defense</keyword>
<dbReference type="InterPro" id="IPR048823">
    <property type="entry name" value="Cas3_I-F_Cas2"/>
</dbReference>
<gene>
    <name evidence="10" type="ORF">F971_00289</name>
</gene>
<keyword evidence="3" id="KW-0479">Metal-binding</keyword>
<keyword evidence="6" id="KW-0347">Helicase</keyword>
<evidence type="ECO:0000313" key="11">
    <source>
        <dbReference type="Proteomes" id="UP000013049"/>
    </source>
</evidence>
<dbReference type="PATRIC" id="fig|1217712.3.peg.278"/>